<dbReference type="PANTHER" id="PTHR43420:SF3">
    <property type="entry name" value="N-ACETYLTRANSFERASE DOMAIN-CONTAINING PROTEIN"/>
    <property type="match status" value="1"/>
</dbReference>
<dbReference type="EMBL" id="QQWO01000004">
    <property type="protein sequence ID" value="RSV05471.1"/>
    <property type="molecule type" value="Genomic_DNA"/>
</dbReference>
<sequence>MRHGDRRGVHAVSHPLDRPVWTALSGRQARFAAGGPLALRYRPEINLLAAAANDTPEALAALAALVPPGGKIATVEGAETPVPPGLTVVKRAMLAQMVLERPAPAEPVDYLDLGDADAPEMLALATLTEPGPFVEATHRLGAFIGVRIDGQLVAMSGERMRAPALTEVSAVCTHPDWRGRGLAGKLMRVVMDRIVARGETPFLHSYASNLGAIALYEKLGFRVRREVIATFLERQK</sequence>
<dbReference type="InterPro" id="IPR050680">
    <property type="entry name" value="YpeA/RimI_acetyltransf"/>
</dbReference>
<dbReference type="Proteomes" id="UP000185161">
    <property type="component" value="Chromosome"/>
</dbReference>
<dbReference type="InterPro" id="IPR016181">
    <property type="entry name" value="Acyl_CoA_acyltransferase"/>
</dbReference>
<dbReference type="GO" id="GO:0016747">
    <property type="term" value="F:acyltransferase activity, transferring groups other than amino-acyl groups"/>
    <property type="evidence" value="ECO:0007669"/>
    <property type="project" value="InterPro"/>
</dbReference>
<keyword evidence="2" id="KW-0012">Acyltransferase</keyword>
<dbReference type="KEGG" id="skr:BRX40_02215"/>
<dbReference type="InterPro" id="IPR000182">
    <property type="entry name" value="GNAT_dom"/>
</dbReference>
<keyword evidence="6" id="KW-1185">Reference proteome</keyword>
<evidence type="ECO:0000313" key="6">
    <source>
        <dbReference type="Proteomes" id="UP000185161"/>
    </source>
</evidence>
<keyword evidence="1 4" id="KW-0808">Transferase</keyword>
<dbReference type="InterPro" id="IPR013653">
    <property type="entry name" value="GCN5-like_dom"/>
</dbReference>
<dbReference type="STRING" id="93064.BRX40_02215"/>
<evidence type="ECO:0000259" key="3">
    <source>
        <dbReference type="PROSITE" id="PS51186"/>
    </source>
</evidence>
<reference evidence="6" key="2">
    <citation type="submission" date="2016-12" db="EMBL/GenBank/DDBJ databases">
        <title>Whole genome sequencing of Sphingomonas sp. ABOJV.</title>
        <authorList>
            <person name="Conlan S."/>
            <person name="Thomas P.J."/>
            <person name="Mullikin J."/>
            <person name="Palmore T.N."/>
            <person name="Frank K.M."/>
            <person name="Segre J.A."/>
        </authorList>
    </citation>
    <scope>NUCLEOTIDE SEQUENCE [LARGE SCALE GENOMIC DNA]</scope>
    <source>
        <strain evidence="6">ABOJV</strain>
    </source>
</reference>
<evidence type="ECO:0000313" key="7">
    <source>
        <dbReference type="Proteomes" id="UP000286681"/>
    </source>
</evidence>
<gene>
    <name evidence="4" type="ORF">BRX40_02215</name>
    <name evidence="5" type="ORF">CA257_05820</name>
</gene>
<dbReference type="PROSITE" id="PS51186">
    <property type="entry name" value="GNAT"/>
    <property type="match status" value="1"/>
</dbReference>
<evidence type="ECO:0000313" key="4">
    <source>
        <dbReference type="EMBL" id="APR51397.1"/>
    </source>
</evidence>
<evidence type="ECO:0000256" key="1">
    <source>
        <dbReference type="ARBA" id="ARBA00022679"/>
    </source>
</evidence>
<dbReference type="Pfam" id="PF08445">
    <property type="entry name" value="FR47"/>
    <property type="match status" value="1"/>
</dbReference>
<dbReference type="Gene3D" id="3.40.630.30">
    <property type="match status" value="1"/>
</dbReference>
<dbReference type="Proteomes" id="UP000286681">
    <property type="component" value="Unassembled WGS sequence"/>
</dbReference>
<dbReference type="SUPFAM" id="SSF55729">
    <property type="entry name" value="Acyl-CoA N-acyltransferases (Nat)"/>
    <property type="match status" value="1"/>
</dbReference>
<name>A0A1L6J6D7_9SPHN</name>
<protein>
    <submittedName>
        <fullName evidence="4">GNAT family N-acetyltransferase</fullName>
    </submittedName>
</protein>
<organism evidence="4 6">
    <name type="scientific">Sphingomonas koreensis</name>
    <dbReference type="NCBI Taxonomy" id="93064"/>
    <lineage>
        <taxon>Bacteria</taxon>
        <taxon>Pseudomonadati</taxon>
        <taxon>Pseudomonadota</taxon>
        <taxon>Alphaproteobacteria</taxon>
        <taxon>Sphingomonadales</taxon>
        <taxon>Sphingomonadaceae</taxon>
        <taxon>Sphingomonas</taxon>
    </lineage>
</organism>
<proteinExistence type="predicted"/>
<dbReference type="AlphaFoldDB" id="A0A1L6J6D7"/>
<reference evidence="4" key="1">
    <citation type="submission" date="2016-12" db="EMBL/GenBank/DDBJ databases">
        <title>Whole genome sequencing of Sphingomonas koreensis.</title>
        <authorList>
            <person name="Conlan S."/>
            <person name="Thomas P.J."/>
            <person name="Mullikin J."/>
            <person name="Palmore T.N."/>
            <person name="Frank K.M."/>
            <person name="Segre J.A."/>
        </authorList>
    </citation>
    <scope>NUCLEOTIDE SEQUENCE</scope>
    <source>
        <strain evidence="4">ABOJV</strain>
    </source>
</reference>
<reference evidence="5 7" key="3">
    <citation type="submission" date="2018-07" db="EMBL/GenBank/DDBJ databases">
        <title>Genomic and Epidemiologic Investigation of an Indolent Hospital Outbreak.</title>
        <authorList>
            <person name="Johnson R.C."/>
            <person name="Deming C."/>
            <person name="Conlan S."/>
            <person name="Zellmer C.J."/>
            <person name="Michelin A.V."/>
            <person name="Lee-Lin S."/>
            <person name="Thomas P.J."/>
            <person name="Park M."/>
            <person name="Weingarten R.A."/>
            <person name="Less J."/>
            <person name="Dekker J.P."/>
            <person name="Frank K.M."/>
            <person name="Musser K.A."/>
            <person name="Mcquiston J.R."/>
            <person name="Henderson D.K."/>
            <person name="Lau A.F."/>
            <person name="Palmore T.N."/>
            <person name="Segre J.A."/>
        </authorList>
    </citation>
    <scope>NUCLEOTIDE SEQUENCE [LARGE SCALE GENOMIC DNA]</scope>
    <source>
        <strain evidence="5 7">SK-NIH.Env10_0317</strain>
    </source>
</reference>
<feature type="domain" description="N-acetyltransferase" evidence="3">
    <location>
        <begin position="97"/>
        <end position="236"/>
    </location>
</feature>
<evidence type="ECO:0000256" key="2">
    <source>
        <dbReference type="ARBA" id="ARBA00023315"/>
    </source>
</evidence>
<accession>A0A1L6J6D7</accession>
<evidence type="ECO:0000313" key="5">
    <source>
        <dbReference type="EMBL" id="RSV05471.1"/>
    </source>
</evidence>
<dbReference type="CDD" id="cd04301">
    <property type="entry name" value="NAT_SF"/>
    <property type="match status" value="1"/>
</dbReference>
<dbReference type="PANTHER" id="PTHR43420">
    <property type="entry name" value="ACETYLTRANSFERASE"/>
    <property type="match status" value="1"/>
</dbReference>
<dbReference type="EMBL" id="CP018820">
    <property type="protein sequence ID" value="APR51397.1"/>
    <property type="molecule type" value="Genomic_DNA"/>
</dbReference>
<dbReference type="OrthoDB" id="9797456at2"/>